<reference evidence="1" key="2">
    <citation type="submission" date="2023-04" db="EMBL/GenBank/DDBJ databases">
        <authorList>
            <person name="Bu L."/>
            <person name="Lu L."/>
            <person name="Laidemitt M.R."/>
            <person name="Zhang S.M."/>
            <person name="Mutuku M."/>
            <person name="Mkoji G."/>
            <person name="Steinauer M."/>
            <person name="Loker E.S."/>
        </authorList>
    </citation>
    <scope>NUCLEOTIDE SEQUENCE</scope>
    <source>
        <strain evidence="1">KasaAsao</strain>
        <tissue evidence="1">Whole Snail</tissue>
    </source>
</reference>
<protein>
    <submittedName>
        <fullName evidence="1">Uncharacterized protein</fullName>
    </submittedName>
</protein>
<dbReference type="EMBL" id="JASAOG010000298">
    <property type="protein sequence ID" value="KAK0040902.1"/>
    <property type="molecule type" value="Genomic_DNA"/>
</dbReference>
<feature type="non-terminal residue" evidence="1">
    <location>
        <position position="73"/>
    </location>
</feature>
<accession>A0AAD8AR44</accession>
<organism evidence="1 2">
    <name type="scientific">Biomphalaria pfeifferi</name>
    <name type="common">Bloodfluke planorb</name>
    <name type="synonym">Freshwater snail</name>
    <dbReference type="NCBI Taxonomy" id="112525"/>
    <lineage>
        <taxon>Eukaryota</taxon>
        <taxon>Metazoa</taxon>
        <taxon>Spiralia</taxon>
        <taxon>Lophotrochozoa</taxon>
        <taxon>Mollusca</taxon>
        <taxon>Gastropoda</taxon>
        <taxon>Heterobranchia</taxon>
        <taxon>Euthyneura</taxon>
        <taxon>Panpulmonata</taxon>
        <taxon>Hygrophila</taxon>
        <taxon>Lymnaeoidea</taxon>
        <taxon>Planorbidae</taxon>
        <taxon>Biomphalaria</taxon>
    </lineage>
</organism>
<gene>
    <name evidence="1" type="ORF">Bpfe_029675</name>
</gene>
<evidence type="ECO:0000313" key="1">
    <source>
        <dbReference type="EMBL" id="KAK0040902.1"/>
    </source>
</evidence>
<dbReference type="Proteomes" id="UP001233172">
    <property type="component" value="Unassembled WGS sequence"/>
</dbReference>
<reference evidence="1" key="1">
    <citation type="journal article" date="2023" name="PLoS Negl. Trop. Dis.">
        <title>A genome sequence for Biomphalaria pfeifferi, the major vector snail for the human-infecting parasite Schistosoma mansoni.</title>
        <authorList>
            <person name="Bu L."/>
            <person name="Lu L."/>
            <person name="Laidemitt M.R."/>
            <person name="Zhang S.M."/>
            <person name="Mutuku M."/>
            <person name="Mkoji G."/>
            <person name="Steinauer M."/>
            <person name="Loker E.S."/>
        </authorList>
    </citation>
    <scope>NUCLEOTIDE SEQUENCE</scope>
    <source>
        <strain evidence="1">KasaAsao</strain>
    </source>
</reference>
<proteinExistence type="predicted"/>
<evidence type="ECO:0000313" key="2">
    <source>
        <dbReference type="Proteomes" id="UP001233172"/>
    </source>
</evidence>
<sequence>MWSTHLKGYRCGSIKTETGHPCINKPNTSAHRKYIHNTDVNTERNTTGREWEPERPLKILYTSNKCRKLTQGK</sequence>
<keyword evidence="2" id="KW-1185">Reference proteome</keyword>
<dbReference type="AlphaFoldDB" id="A0AAD8AR44"/>
<name>A0AAD8AR44_BIOPF</name>
<comment type="caution">
    <text evidence="1">The sequence shown here is derived from an EMBL/GenBank/DDBJ whole genome shotgun (WGS) entry which is preliminary data.</text>
</comment>